<keyword evidence="1" id="KW-0812">Transmembrane</keyword>
<organism evidence="2 3">
    <name type="scientific">Trichogramma brassicae</name>
    <dbReference type="NCBI Taxonomy" id="86971"/>
    <lineage>
        <taxon>Eukaryota</taxon>
        <taxon>Metazoa</taxon>
        <taxon>Ecdysozoa</taxon>
        <taxon>Arthropoda</taxon>
        <taxon>Hexapoda</taxon>
        <taxon>Insecta</taxon>
        <taxon>Pterygota</taxon>
        <taxon>Neoptera</taxon>
        <taxon>Endopterygota</taxon>
        <taxon>Hymenoptera</taxon>
        <taxon>Apocrita</taxon>
        <taxon>Proctotrupomorpha</taxon>
        <taxon>Chalcidoidea</taxon>
        <taxon>Trichogrammatidae</taxon>
        <taxon>Trichogramma</taxon>
    </lineage>
</organism>
<keyword evidence="3" id="KW-1185">Reference proteome</keyword>
<feature type="transmembrane region" description="Helical" evidence="1">
    <location>
        <begin position="178"/>
        <end position="195"/>
    </location>
</feature>
<evidence type="ECO:0000256" key="1">
    <source>
        <dbReference type="SAM" id="Phobius"/>
    </source>
</evidence>
<evidence type="ECO:0000313" key="3">
    <source>
        <dbReference type="Proteomes" id="UP000479190"/>
    </source>
</evidence>
<reference evidence="2 3" key="1">
    <citation type="submission" date="2020-02" db="EMBL/GenBank/DDBJ databases">
        <authorList>
            <person name="Ferguson B K."/>
        </authorList>
    </citation>
    <scope>NUCLEOTIDE SEQUENCE [LARGE SCALE GENOMIC DNA]</scope>
</reference>
<keyword evidence="1" id="KW-0472">Membrane</keyword>
<dbReference type="AlphaFoldDB" id="A0A6H5HVV3"/>
<feature type="non-terminal residue" evidence="2">
    <location>
        <position position="317"/>
    </location>
</feature>
<evidence type="ECO:0000313" key="2">
    <source>
        <dbReference type="EMBL" id="CAB0027860.1"/>
    </source>
</evidence>
<proteinExistence type="predicted"/>
<feature type="transmembrane region" description="Helical" evidence="1">
    <location>
        <begin position="116"/>
        <end position="134"/>
    </location>
</feature>
<name>A0A6H5HVV3_9HYME</name>
<gene>
    <name evidence="2" type="ORF">TBRA_LOCUS90</name>
</gene>
<dbReference type="Proteomes" id="UP000479190">
    <property type="component" value="Unassembled WGS sequence"/>
</dbReference>
<protein>
    <submittedName>
        <fullName evidence="2">Uncharacterized protein</fullName>
    </submittedName>
</protein>
<keyword evidence="1" id="KW-1133">Transmembrane helix</keyword>
<dbReference type="EMBL" id="CADCXV010000014">
    <property type="protein sequence ID" value="CAB0027860.1"/>
    <property type="molecule type" value="Genomic_DNA"/>
</dbReference>
<sequence>MKKKTTAKGIAAAAATAAAAVVVKDSVSFRKFINGNKAPGESIFLGNCRESMKEVLLTTSARKTWHKGFGSKSLSDQSRDEQTHIQAYNPRTAASAAAAAAAVCARGAVPQPTPPLLLLLLLLLLLTAGCYIIAASSDVPTLPDLSSRSTARAMLYECAADNIYERIGTVCAFPQPVCNYYCCCCCLLLLLLTLLSKRSMERRCRTALRHGRQNNIDPATSQFVMRSLPLCVHRPKGFAAAAVLPRSLYTHIYTHSALSRSLLYSRPIHLVVSCILYDINADLFSYCAGPCLDSSSLLRPPISPYHFSTPHVRTCTC</sequence>
<accession>A0A6H5HVV3</accession>